<dbReference type="Proteomes" id="UP000054047">
    <property type="component" value="Unassembled WGS sequence"/>
</dbReference>
<feature type="transmembrane region" description="Helical" evidence="1">
    <location>
        <begin position="92"/>
        <end position="113"/>
    </location>
</feature>
<dbReference type="AlphaFoldDB" id="A0A0C2GZ49"/>
<evidence type="ECO:0008006" key="4">
    <source>
        <dbReference type="Google" id="ProtNLM"/>
    </source>
</evidence>
<feature type="transmembrane region" description="Helical" evidence="1">
    <location>
        <begin position="180"/>
        <end position="204"/>
    </location>
</feature>
<dbReference type="OrthoDB" id="5851694at2759"/>
<keyword evidence="1" id="KW-0812">Transmembrane</keyword>
<dbReference type="PANTHER" id="PTHR23021">
    <property type="entry name" value="SERPENTINE RECEPTOR, CLASS T"/>
    <property type="match status" value="1"/>
</dbReference>
<feature type="transmembrane region" description="Helical" evidence="1">
    <location>
        <begin position="20"/>
        <end position="40"/>
    </location>
</feature>
<dbReference type="InterPro" id="IPR019425">
    <property type="entry name" value="7TM_GPCR_serpentine_rcpt_Srt"/>
</dbReference>
<name>A0A0C2GZ49_9BILA</name>
<organism evidence="2 3">
    <name type="scientific">Ancylostoma duodenale</name>
    <dbReference type="NCBI Taxonomy" id="51022"/>
    <lineage>
        <taxon>Eukaryota</taxon>
        <taxon>Metazoa</taxon>
        <taxon>Ecdysozoa</taxon>
        <taxon>Nematoda</taxon>
        <taxon>Chromadorea</taxon>
        <taxon>Rhabditida</taxon>
        <taxon>Rhabditina</taxon>
        <taxon>Rhabditomorpha</taxon>
        <taxon>Strongyloidea</taxon>
        <taxon>Ancylostomatidae</taxon>
        <taxon>Ancylostomatinae</taxon>
        <taxon>Ancylostoma</taxon>
    </lineage>
</organism>
<dbReference type="SUPFAM" id="SSF81321">
    <property type="entry name" value="Family A G protein-coupled receptor-like"/>
    <property type="match status" value="1"/>
</dbReference>
<evidence type="ECO:0000313" key="2">
    <source>
        <dbReference type="EMBL" id="KIH64449.1"/>
    </source>
</evidence>
<feature type="transmembrane region" description="Helical" evidence="1">
    <location>
        <begin position="134"/>
        <end position="160"/>
    </location>
</feature>
<evidence type="ECO:0000313" key="3">
    <source>
        <dbReference type="Proteomes" id="UP000054047"/>
    </source>
</evidence>
<dbReference type="EMBL" id="KN728063">
    <property type="protein sequence ID" value="KIH64449.1"/>
    <property type="molecule type" value="Genomic_DNA"/>
</dbReference>
<protein>
    <recommendedName>
        <fullName evidence="4">G-protein coupled receptors family 1 profile domain-containing protein</fullName>
    </recommendedName>
</protein>
<keyword evidence="3" id="KW-1185">Reference proteome</keyword>
<keyword evidence="1" id="KW-1133">Transmembrane helix</keyword>
<gene>
    <name evidence="2" type="ORF">ANCDUO_05241</name>
</gene>
<dbReference type="Gene3D" id="1.20.1070.10">
    <property type="entry name" value="Rhodopsin 7-helix transmembrane proteins"/>
    <property type="match status" value="1"/>
</dbReference>
<reference evidence="2 3" key="1">
    <citation type="submission" date="2013-12" db="EMBL/GenBank/DDBJ databases">
        <title>Draft genome of the parsitic nematode Ancylostoma duodenale.</title>
        <authorList>
            <person name="Mitreva M."/>
        </authorList>
    </citation>
    <scope>NUCLEOTIDE SEQUENCE [LARGE SCALE GENOMIC DNA]</scope>
    <source>
        <strain evidence="2 3">Zhejiang</strain>
    </source>
</reference>
<accession>A0A0C2GZ49</accession>
<dbReference type="Pfam" id="PF10321">
    <property type="entry name" value="7TM_GPCR_Srt"/>
    <property type="match status" value="1"/>
</dbReference>
<keyword evidence="1" id="KW-0472">Membrane</keyword>
<evidence type="ECO:0000256" key="1">
    <source>
        <dbReference type="SAM" id="Phobius"/>
    </source>
</evidence>
<sequence>MTETDTTESPVPFHQSLIVGLTYSFLSAILLSIYIAYVMVLLKNREFRNLQAFRLMLCLGVFDCIQLVGHFIGGILTIRAEINYTHPYLCQVFGAILNSAWVGLFPLSLVIAVNRLLIFRKAIKPEEKLPQPMMIAVFLCFLYSFGFCICLITFAEVIYHPDSFAWSYSEDSDSKLMSDIEFIVSVVCIVLTFLVYVTISISIYKRVTNSSQ</sequence>
<feature type="transmembrane region" description="Helical" evidence="1">
    <location>
        <begin position="52"/>
        <end position="72"/>
    </location>
</feature>
<proteinExistence type="predicted"/>